<evidence type="ECO:0000313" key="3">
    <source>
        <dbReference type="EMBL" id="MDF2095774.1"/>
    </source>
</evidence>
<feature type="region of interest" description="Disordered" evidence="1">
    <location>
        <begin position="1"/>
        <end position="26"/>
    </location>
</feature>
<dbReference type="EMBL" id="JARHUD010000004">
    <property type="protein sequence ID" value="MDF2095774.1"/>
    <property type="molecule type" value="Genomic_DNA"/>
</dbReference>
<name>A0ABT5YLN0_9PROT</name>
<evidence type="ECO:0000259" key="2">
    <source>
        <dbReference type="PROSITE" id="PS51186"/>
    </source>
</evidence>
<dbReference type="Gene3D" id="3.40.630.30">
    <property type="match status" value="1"/>
</dbReference>
<feature type="domain" description="N-acetyltransferase" evidence="2">
    <location>
        <begin position="48"/>
        <end position="194"/>
    </location>
</feature>
<proteinExistence type="predicted"/>
<reference evidence="3 4" key="1">
    <citation type="submission" date="2023-03" db="EMBL/GenBank/DDBJ databases">
        <title>Fodinicurvata sp. CAU 1616 isolated from sea sendiment.</title>
        <authorList>
            <person name="Kim W."/>
        </authorList>
    </citation>
    <scope>NUCLEOTIDE SEQUENCE [LARGE SCALE GENOMIC DNA]</scope>
    <source>
        <strain evidence="3 4">CAU 1616</strain>
    </source>
</reference>
<dbReference type="SUPFAM" id="SSF55729">
    <property type="entry name" value="Acyl-CoA N-acyltransferases (Nat)"/>
    <property type="match status" value="1"/>
</dbReference>
<dbReference type="PANTHER" id="PTHR43441">
    <property type="entry name" value="RIBOSOMAL-PROTEIN-SERINE ACETYLTRANSFERASE"/>
    <property type="match status" value="1"/>
</dbReference>
<gene>
    <name evidence="3" type="ORF">P2G67_07275</name>
</gene>
<dbReference type="InterPro" id="IPR000182">
    <property type="entry name" value="GNAT_dom"/>
</dbReference>
<dbReference type="PANTHER" id="PTHR43441:SF2">
    <property type="entry name" value="FAMILY ACETYLTRANSFERASE, PUTATIVE (AFU_ORTHOLOGUE AFUA_7G00850)-RELATED"/>
    <property type="match status" value="1"/>
</dbReference>
<accession>A0ABT5YLN0</accession>
<dbReference type="Proteomes" id="UP001215503">
    <property type="component" value="Unassembled WGS sequence"/>
</dbReference>
<comment type="caution">
    <text evidence="3">The sequence shown here is derived from an EMBL/GenBank/DDBJ whole genome shotgun (WGS) entry which is preliminary data.</text>
</comment>
<dbReference type="Pfam" id="PF13302">
    <property type="entry name" value="Acetyltransf_3"/>
    <property type="match status" value="1"/>
</dbReference>
<evidence type="ECO:0000256" key="1">
    <source>
        <dbReference type="SAM" id="MobiDB-lite"/>
    </source>
</evidence>
<dbReference type="InterPro" id="IPR051908">
    <property type="entry name" value="Ribosomal_N-acetyltransferase"/>
</dbReference>
<dbReference type="InterPro" id="IPR016181">
    <property type="entry name" value="Acyl_CoA_acyltransferase"/>
</dbReference>
<organism evidence="3 4">
    <name type="scientific">Aquibaculum arenosum</name>
    <dbReference type="NCBI Taxonomy" id="3032591"/>
    <lineage>
        <taxon>Bacteria</taxon>
        <taxon>Pseudomonadati</taxon>
        <taxon>Pseudomonadota</taxon>
        <taxon>Alphaproteobacteria</taxon>
        <taxon>Rhodospirillales</taxon>
        <taxon>Rhodovibrionaceae</taxon>
        <taxon>Aquibaculum</taxon>
    </lineage>
</organism>
<sequence>MPSPRLNALDQPIGEPLPDWAPRPLPPRSPMVGRYGRVEPLEPARHAAELFAANAADREGRNWTYLPIGPFAEERAYRAWLETAAGGSDPFFHAILDGESGRAVGVASYLRLQPEVGVIEVGHINFAPALQRSRLASEAMYLMMRRVFEELGYRRYEWKCDALNAPSRRAAERLGFVYEGTFRQATVYKQRNRDTAWFAIIDRDWPAVKAGFEAWLDPANFDAEGRQRRSLADCRAAP</sequence>
<keyword evidence="4" id="KW-1185">Reference proteome</keyword>
<dbReference type="PROSITE" id="PS51186">
    <property type="entry name" value="GNAT"/>
    <property type="match status" value="1"/>
</dbReference>
<dbReference type="RefSeq" id="WP_275821516.1">
    <property type="nucleotide sequence ID" value="NZ_JARHUD010000004.1"/>
</dbReference>
<protein>
    <submittedName>
        <fullName evidence="3">GNAT family protein</fullName>
    </submittedName>
</protein>
<evidence type="ECO:0000313" key="4">
    <source>
        <dbReference type="Proteomes" id="UP001215503"/>
    </source>
</evidence>